<gene>
    <name evidence="2" type="ORF">ALP21_100980</name>
</gene>
<accession>A0A7Z6Y9P8</accession>
<proteinExistence type="predicted"/>
<evidence type="ECO:0000313" key="3">
    <source>
        <dbReference type="Proteomes" id="UP000267078"/>
    </source>
</evidence>
<sequence>MSLIQSARLNGHDPYAYMKDVLKRLPTQRASEIEQLLPHMATGSNRGIGHGRCSSFARVCQAQSALDTVALGTG</sequence>
<organism evidence="2 3">
    <name type="scientific">Pseudomonas savastanoi pv. phaseolicola</name>
    <name type="common">Pseudomonas syringae pv. phaseolicola</name>
    <dbReference type="NCBI Taxonomy" id="319"/>
    <lineage>
        <taxon>Bacteria</taxon>
        <taxon>Pseudomonadati</taxon>
        <taxon>Pseudomonadota</taxon>
        <taxon>Gammaproteobacteria</taxon>
        <taxon>Pseudomonadales</taxon>
        <taxon>Pseudomonadaceae</taxon>
        <taxon>Pseudomonas</taxon>
    </lineage>
</organism>
<evidence type="ECO:0000313" key="2">
    <source>
        <dbReference type="EMBL" id="RMU91461.1"/>
    </source>
</evidence>
<name>A0A7Z6Y9P8_PSESH</name>
<dbReference type="EMBL" id="RBUI01000026">
    <property type="protein sequence ID" value="RMU91461.1"/>
    <property type="molecule type" value="Genomic_DNA"/>
</dbReference>
<evidence type="ECO:0000259" key="1">
    <source>
        <dbReference type="Pfam" id="PF13817"/>
    </source>
</evidence>
<comment type="caution">
    <text evidence="2">The sequence shown here is derived from an EMBL/GenBank/DDBJ whole genome shotgun (WGS) entry which is preliminary data.</text>
</comment>
<protein>
    <submittedName>
        <fullName evidence="2">Putative transposase</fullName>
    </submittedName>
</protein>
<feature type="domain" description="Transposase IS66 C-terminal" evidence="1">
    <location>
        <begin position="2"/>
        <end position="39"/>
    </location>
</feature>
<dbReference type="Proteomes" id="UP000267078">
    <property type="component" value="Unassembled WGS sequence"/>
</dbReference>
<dbReference type="AlphaFoldDB" id="A0A7Z6Y9P8"/>
<dbReference type="Pfam" id="PF13817">
    <property type="entry name" value="DDE_Tnp_IS66_C"/>
    <property type="match status" value="1"/>
</dbReference>
<reference evidence="2 3" key="1">
    <citation type="submission" date="2018-08" db="EMBL/GenBank/DDBJ databases">
        <title>Recombination of ecologically and evolutionarily significant loci maintains genetic cohesion in the Pseudomonas syringae species complex.</title>
        <authorList>
            <person name="Dillon M."/>
            <person name="Thakur S."/>
            <person name="Almeida R.N.D."/>
            <person name="Weir B.S."/>
            <person name="Guttman D.S."/>
        </authorList>
    </citation>
    <scope>NUCLEOTIDE SEQUENCE [LARGE SCALE GENOMIC DNA]</scope>
    <source>
        <strain evidence="2 3">1449B</strain>
    </source>
</reference>
<dbReference type="InterPro" id="IPR039552">
    <property type="entry name" value="IS66_C"/>
</dbReference>